<feature type="domain" description="FecR N-terminal" evidence="4">
    <location>
        <begin position="49"/>
        <end position="90"/>
    </location>
</feature>
<name>A0A6S5RHS0_9GAMM</name>
<dbReference type="Gene3D" id="3.55.50.30">
    <property type="match status" value="1"/>
</dbReference>
<reference evidence="5 6" key="1">
    <citation type="submission" date="2019-12" db="EMBL/GenBank/DDBJ databases">
        <title>complete genome sequences of Pseudomonas otitidis str. WP8-S17-CRE-03 isolated from wastewater treatment plant effluent.</title>
        <authorList>
            <person name="Sekizuka T."/>
            <person name="Itokawa K."/>
            <person name="Yatsu K."/>
            <person name="Inamine Y."/>
            <person name="Kuroda M."/>
        </authorList>
    </citation>
    <scope>NUCLEOTIDE SEQUENCE [LARGE SCALE GENOMIC DNA]</scope>
    <source>
        <strain evidence="5 6">WP8-S17-CRE-03</strain>
    </source>
</reference>
<evidence type="ECO:0000259" key="4">
    <source>
        <dbReference type="Pfam" id="PF16220"/>
    </source>
</evidence>
<organism evidence="5 6">
    <name type="scientific">Metapseudomonas otitidis</name>
    <dbReference type="NCBI Taxonomy" id="319939"/>
    <lineage>
        <taxon>Bacteria</taxon>
        <taxon>Pseudomonadati</taxon>
        <taxon>Pseudomonadota</taxon>
        <taxon>Gammaproteobacteria</taxon>
        <taxon>Pseudomonadales</taxon>
        <taxon>Pseudomonadaceae</taxon>
        <taxon>Metapseudomonas</taxon>
    </lineage>
</organism>
<evidence type="ECO:0000313" key="5">
    <source>
        <dbReference type="EMBL" id="BBT14027.1"/>
    </source>
</evidence>
<keyword evidence="2" id="KW-0812">Transmembrane</keyword>
<dbReference type="Pfam" id="PF04773">
    <property type="entry name" value="FecR"/>
    <property type="match status" value="1"/>
</dbReference>
<feature type="domain" description="FecR protein" evidence="3">
    <location>
        <begin position="157"/>
        <end position="251"/>
    </location>
</feature>
<protein>
    <submittedName>
        <fullName evidence="5">Sensor</fullName>
    </submittedName>
</protein>
<dbReference type="PIRSF" id="PIRSF018266">
    <property type="entry name" value="FecR"/>
    <property type="match status" value="1"/>
</dbReference>
<keyword evidence="2" id="KW-0472">Membrane</keyword>
<sequence>MSCSACRTGRGATDGWFTVNGVPERQPSYNEKRETDVISQHLREQQIREEAADWAVRLSQGDPDPATAEALARWCQADPRHPEALAFAQATWDALGQLADEPAAGEPPRRRAPRDAARPATRTRRRWRWASGVAVLLLVAVLGVDAGRPLLMPLLADYASGTGEVRRVTLPDGSEVELDSRSAIDVLYSDGERRVRLLAGEACFSVAPMGGDERRPFVVESAGGTTRALGTRFLVGERGQGAWVGVLEHSVAVNLEGVPGERVLSEGQSARYDRTQGIQPLLGLDLQRASSWRRGVLVFDRVPLAEVAEQLNRYRTRRLVVTDARLARREVSGVFRLDILDEALDTLTHELHAQRLDVPGATFLY</sequence>
<evidence type="ECO:0000313" key="6">
    <source>
        <dbReference type="Proteomes" id="UP000515591"/>
    </source>
</evidence>
<dbReference type="InterPro" id="IPR012373">
    <property type="entry name" value="Ferrdict_sens_TM"/>
</dbReference>
<proteinExistence type="predicted"/>
<dbReference type="Pfam" id="PF16220">
    <property type="entry name" value="DUF4880"/>
    <property type="match status" value="1"/>
</dbReference>
<dbReference type="GO" id="GO:0016989">
    <property type="term" value="F:sigma factor antagonist activity"/>
    <property type="evidence" value="ECO:0007669"/>
    <property type="project" value="TreeGrafter"/>
</dbReference>
<evidence type="ECO:0000259" key="3">
    <source>
        <dbReference type="Pfam" id="PF04773"/>
    </source>
</evidence>
<feature type="transmembrane region" description="Helical" evidence="2">
    <location>
        <begin position="127"/>
        <end position="144"/>
    </location>
</feature>
<evidence type="ECO:0000256" key="1">
    <source>
        <dbReference type="SAM" id="MobiDB-lite"/>
    </source>
</evidence>
<dbReference type="Gene3D" id="2.60.120.1440">
    <property type="match status" value="1"/>
</dbReference>
<keyword evidence="2" id="KW-1133">Transmembrane helix</keyword>
<dbReference type="PANTHER" id="PTHR30273:SF2">
    <property type="entry name" value="PROTEIN FECR"/>
    <property type="match status" value="1"/>
</dbReference>
<gene>
    <name evidence="5" type="ORF">WP8S17C03_00760</name>
</gene>
<dbReference type="AlphaFoldDB" id="A0A6S5RHS0"/>
<feature type="region of interest" description="Disordered" evidence="1">
    <location>
        <begin position="100"/>
        <end position="123"/>
    </location>
</feature>
<dbReference type="InterPro" id="IPR032623">
    <property type="entry name" value="FecR_N"/>
</dbReference>
<dbReference type="PANTHER" id="PTHR30273">
    <property type="entry name" value="PERIPLASMIC SIGNAL SENSOR AND SIGMA FACTOR ACTIVATOR FECR-RELATED"/>
    <property type="match status" value="1"/>
</dbReference>
<evidence type="ECO:0000256" key="2">
    <source>
        <dbReference type="SAM" id="Phobius"/>
    </source>
</evidence>
<feature type="compositionally biased region" description="Basic and acidic residues" evidence="1">
    <location>
        <begin position="107"/>
        <end position="117"/>
    </location>
</feature>
<dbReference type="InterPro" id="IPR006860">
    <property type="entry name" value="FecR"/>
</dbReference>
<dbReference type="Proteomes" id="UP000515591">
    <property type="component" value="Chromosome"/>
</dbReference>
<dbReference type="EMBL" id="AP022213">
    <property type="protein sequence ID" value="BBT14027.1"/>
    <property type="molecule type" value="Genomic_DNA"/>
</dbReference>
<accession>A0A6S5RHS0</accession>